<keyword evidence="1" id="KW-1133">Transmembrane helix</keyword>
<evidence type="ECO:0000313" key="3">
    <source>
        <dbReference type="Proteomes" id="UP000316598"/>
    </source>
</evidence>
<reference evidence="2 3" key="1">
    <citation type="submission" date="2019-02" db="EMBL/GenBank/DDBJ databases">
        <title>Deep-cultivation of Planctomycetes and their phenomic and genomic characterization uncovers novel biology.</title>
        <authorList>
            <person name="Wiegand S."/>
            <person name="Jogler M."/>
            <person name="Boedeker C."/>
            <person name="Pinto D."/>
            <person name="Vollmers J."/>
            <person name="Rivas-Marin E."/>
            <person name="Kohn T."/>
            <person name="Peeters S.H."/>
            <person name="Heuer A."/>
            <person name="Rast P."/>
            <person name="Oberbeckmann S."/>
            <person name="Bunk B."/>
            <person name="Jeske O."/>
            <person name="Meyerdierks A."/>
            <person name="Storesund J.E."/>
            <person name="Kallscheuer N."/>
            <person name="Luecker S."/>
            <person name="Lage O.M."/>
            <person name="Pohl T."/>
            <person name="Merkel B.J."/>
            <person name="Hornburger P."/>
            <person name="Mueller R.-W."/>
            <person name="Bruemmer F."/>
            <person name="Labrenz M."/>
            <person name="Spormann A.M."/>
            <person name="Op Den Camp H."/>
            <person name="Overmann J."/>
            <person name="Amann R."/>
            <person name="Jetten M.S.M."/>
            <person name="Mascher T."/>
            <person name="Medema M.H."/>
            <person name="Devos D.P."/>
            <person name="Kaster A.-K."/>
            <person name="Ovreas L."/>
            <person name="Rohde M."/>
            <person name="Galperin M.Y."/>
            <person name="Jogler C."/>
        </authorList>
    </citation>
    <scope>NUCLEOTIDE SEQUENCE [LARGE SCALE GENOMIC DNA]</scope>
    <source>
        <strain evidence="2 3">Pla22</strain>
    </source>
</reference>
<organism evidence="2 3">
    <name type="scientific">Rubripirellula amarantea</name>
    <dbReference type="NCBI Taxonomy" id="2527999"/>
    <lineage>
        <taxon>Bacteria</taxon>
        <taxon>Pseudomonadati</taxon>
        <taxon>Planctomycetota</taxon>
        <taxon>Planctomycetia</taxon>
        <taxon>Pirellulales</taxon>
        <taxon>Pirellulaceae</taxon>
        <taxon>Rubripirellula</taxon>
    </lineage>
</organism>
<accession>A0A5C5WRC7</accession>
<sequence>MAMVAIRGALHRELASEVAMEAMVAMFVFAMVGYVAGQIADYLVRDSLEQSFRARVHWYREGLVKAGLDPTAIVGDRGDQNDATKTN</sequence>
<evidence type="ECO:0000256" key="1">
    <source>
        <dbReference type="SAM" id="Phobius"/>
    </source>
</evidence>
<gene>
    <name evidence="2" type="ORF">Pla22_07560</name>
</gene>
<keyword evidence="3" id="KW-1185">Reference proteome</keyword>
<dbReference type="AlphaFoldDB" id="A0A5C5WRC7"/>
<dbReference type="RefSeq" id="WP_146513401.1">
    <property type="nucleotide sequence ID" value="NZ_SJPI01000001.1"/>
</dbReference>
<name>A0A5C5WRC7_9BACT</name>
<comment type="caution">
    <text evidence="2">The sequence shown here is derived from an EMBL/GenBank/DDBJ whole genome shotgun (WGS) entry which is preliminary data.</text>
</comment>
<keyword evidence="1" id="KW-0472">Membrane</keyword>
<feature type="transmembrane region" description="Helical" evidence="1">
    <location>
        <begin position="22"/>
        <end position="44"/>
    </location>
</feature>
<dbReference type="EMBL" id="SJPI01000001">
    <property type="protein sequence ID" value="TWT53128.1"/>
    <property type="molecule type" value="Genomic_DNA"/>
</dbReference>
<protein>
    <submittedName>
        <fullName evidence="2">Uncharacterized protein</fullName>
    </submittedName>
</protein>
<evidence type="ECO:0000313" key="2">
    <source>
        <dbReference type="EMBL" id="TWT53128.1"/>
    </source>
</evidence>
<dbReference type="Proteomes" id="UP000316598">
    <property type="component" value="Unassembled WGS sequence"/>
</dbReference>
<dbReference type="OrthoDB" id="286895at2"/>
<keyword evidence="1" id="KW-0812">Transmembrane</keyword>
<proteinExistence type="predicted"/>